<accession>A0A212LTC2</accession>
<dbReference type="EMBL" id="FMJE01000003">
    <property type="protein sequence ID" value="SCM80629.1"/>
    <property type="molecule type" value="Genomic_DNA"/>
</dbReference>
<name>A0A212LTC2_9FIRM</name>
<sequence>MEVSNMRQYKVIEVKKKGFLGTSRLDGGRLEEILNEQAVNG</sequence>
<gene>
    <name evidence="1" type="ORF">KL86SPO_30807</name>
</gene>
<dbReference type="AlphaFoldDB" id="A0A212LTC2"/>
<reference evidence="1" key="1">
    <citation type="submission" date="2016-08" db="EMBL/GenBank/DDBJ databases">
        <authorList>
            <person name="Seilhamer J.J."/>
        </authorList>
    </citation>
    <scope>NUCLEOTIDE SEQUENCE</scope>
    <source>
        <strain evidence="1">86</strain>
    </source>
</reference>
<evidence type="ECO:0000313" key="1">
    <source>
        <dbReference type="EMBL" id="SCM80629.1"/>
    </source>
</evidence>
<organism evidence="1">
    <name type="scientific">uncultured Sporomusa sp</name>
    <dbReference type="NCBI Taxonomy" id="307249"/>
    <lineage>
        <taxon>Bacteria</taxon>
        <taxon>Bacillati</taxon>
        <taxon>Bacillota</taxon>
        <taxon>Negativicutes</taxon>
        <taxon>Selenomonadales</taxon>
        <taxon>Sporomusaceae</taxon>
        <taxon>Sporomusa</taxon>
        <taxon>environmental samples</taxon>
    </lineage>
</organism>
<protein>
    <submittedName>
        <fullName evidence="1">Uncharacterized protein</fullName>
    </submittedName>
</protein>
<proteinExistence type="predicted"/>